<dbReference type="Pfam" id="PF13711">
    <property type="entry name" value="DUF4160"/>
    <property type="match status" value="1"/>
</dbReference>
<comment type="caution">
    <text evidence="1">The sequence shown here is derived from an EMBL/GenBank/DDBJ whole genome shotgun (WGS) entry which is preliminary data.</text>
</comment>
<dbReference type="Proteomes" id="UP000766609">
    <property type="component" value="Unassembled WGS sequence"/>
</dbReference>
<accession>A0ABS7N2N2</accession>
<protein>
    <submittedName>
        <fullName evidence="1">DUF4160 domain-containing protein</fullName>
    </submittedName>
</protein>
<dbReference type="InterPro" id="IPR025427">
    <property type="entry name" value="DUF4160"/>
</dbReference>
<organism evidence="1 2">
    <name type="scientific">Algoriphagus marincola</name>
    <dbReference type="NCBI Taxonomy" id="264027"/>
    <lineage>
        <taxon>Bacteria</taxon>
        <taxon>Pseudomonadati</taxon>
        <taxon>Bacteroidota</taxon>
        <taxon>Cytophagia</taxon>
        <taxon>Cytophagales</taxon>
        <taxon>Cyclobacteriaceae</taxon>
        <taxon>Algoriphagus</taxon>
    </lineage>
</organism>
<reference evidence="1 2" key="1">
    <citation type="submission" date="2021-06" db="EMBL/GenBank/DDBJ databases">
        <title>44 bacteria genomes isolated from Dapeng, Shenzhen.</title>
        <authorList>
            <person name="Zheng W."/>
            <person name="Yu S."/>
            <person name="Huang Y."/>
        </authorList>
    </citation>
    <scope>NUCLEOTIDE SEQUENCE [LARGE SCALE GENOMIC DNA]</scope>
    <source>
        <strain evidence="1 2">DP5N14-6</strain>
    </source>
</reference>
<dbReference type="RefSeq" id="WP_222583480.1">
    <property type="nucleotide sequence ID" value="NZ_JAHVHP010000001.1"/>
</dbReference>
<name>A0ABS7N2N2_9BACT</name>
<evidence type="ECO:0000313" key="1">
    <source>
        <dbReference type="EMBL" id="MBY5950579.1"/>
    </source>
</evidence>
<gene>
    <name evidence="1" type="ORF">KUV23_06320</name>
</gene>
<keyword evidence="2" id="KW-1185">Reference proteome</keyword>
<evidence type="ECO:0000313" key="2">
    <source>
        <dbReference type="Proteomes" id="UP000766609"/>
    </source>
</evidence>
<sequence length="76" mass="9102">MPTIMNQKGYRFFFYSNDHLPKHIHVEKAEKTAKFNLEPVELVTSKKFSASELREIRILIQNNNDLLINSWNEYFN</sequence>
<proteinExistence type="predicted"/>
<dbReference type="EMBL" id="JAHVHP010000001">
    <property type="protein sequence ID" value="MBY5950579.1"/>
    <property type="molecule type" value="Genomic_DNA"/>
</dbReference>